<dbReference type="InterPro" id="IPR023347">
    <property type="entry name" value="Lysozyme_dom_sf"/>
</dbReference>
<dbReference type="CDD" id="cd16900">
    <property type="entry name" value="endolysin_R21-like"/>
    <property type="match status" value="1"/>
</dbReference>
<evidence type="ECO:0000313" key="8">
    <source>
        <dbReference type="EMBL" id="MBB3953399.1"/>
    </source>
</evidence>
<evidence type="ECO:0000256" key="5">
    <source>
        <dbReference type="ARBA" id="ARBA00023295"/>
    </source>
</evidence>
<keyword evidence="5 6" id="KW-0326">Glycosidase</keyword>
<name>A0A7W6CBA5_9SPHN</name>
<dbReference type="InterPro" id="IPR051018">
    <property type="entry name" value="Bacteriophage_GH24"/>
</dbReference>
<dbReference type="GO" id="GO:0031640">
    <property type="term" value="P:killing of cells of another organism"/>
    <property type="evidence" value="ECO:0007669"/>
    <property type="project" value="UniProtKB-KW"/>
</dbReference>
<dbReference type="AlphaFoldDB" id="A0A7W6CBA5"/>
<organism evidence="8 9">
    <name type="scientific">Novosphingobium sediminicola</name>
    <dbReference type="NCBI Taxonomy" id="563162"/>
    <lineage>
        <taxon>Bacteria</taxon>
        <taxon>Pseudomonadati</taxon>
        <taxon>Pseudomonadota</taxon>
        <taxon>Alphaproteobacteria</taxon>
        <taxon>Sphingomonadales</taxon>
        <taxon>Sphingomonadaceae</taxon>
        <taxon>Novosphingobium</taxon>
    </lineage>
</organism>
<dbReference type="InterPro" id="IPR034690">
    <property type="entry name" value="Endolysin_T4_type"/>
</dbReference>
<comment type="catalytic activity">
    <reaction evidence="1 6">
        <text>Hydrolysis of (1-&gt;4)-beta-linkages between N-acetylmuramic acid and N-acetyl-D-glucosamine residues in a peptidoglycan and between N-acetyl-D-glucosamine residues in chitodextrins.</text>
        <dbReference type="EC" id="3.2.1.17"/>
    </reaction>
</comment>
<sequence>MASLSETQQGKSRSPIIILAGTLLAIVGPITGKLLLTDVPMEESGRKVAVTVSPQARTATIQHISGPQYLKAYLDVVKVATACDGLTGADIKLGKTFTEAQCALLLEARLAETASHVMACTPGLALTIVGRDFVRFAAVSLAYNIGWPTYCASTMRKQINAGQIRAACISLTWFNRAGGRVLDGLVTRREREAAICRKDAA</sequence>
<evidence type="ECO:0000256" key="4">
    <source>
        <dbReference type="ARBA" id="ARBA00022801"/>
    </source>
</evidence>
<dbReference type="InterPro" id="IPR023346">
    <property type="entry name" value="Lysozyme-like_dom_sf"/>
</dbReference>
<keyword evidence="4 6" id="KW-0378">Hydrolase</keyword>
<reference evidence="8 9" key="1">
    <citation type="submission" date="2020-08" db="EMBL/GenBank/DDBJ databases">
        <title>Genomic Encyclopedia of Type Strains, Phase IV (KMG-IV): sequencing the most valuable type-strain genomes for metagenomic binning, comparative biology and taxonomic classification.</title>
        <authorList>
            <person name="Goeker M."/>
        </authorList>
    </citation>
    <scope>NUCLEOTIDE SEQUENCE [LARGE SCALE GENOMIC DNA]</scope>
    <source>
        <strain evidence="8 9">DSM 27057</strain>
    </source>
</reference>
<gene>
    <name evidence="8" type="ORF">GGR38_000311</name>
</gene>
<protein>
    <recommendedName>
        <fullName evidence="6">Lysozyme</fullName>
        <ecNumber evidence="6">3.2.1.17</ecNumber>
    </recommendedName>
</protein>
<evidence type="ECO:0000256" key="7">
    <source>
        <dbReference type="SAM" id="Phobius"/>
    </source>
</evidence>
<evidence type="ECO:0000256" key="3">
    <source>
        <dbReference type="ARBA" id="ARBA00022638"/>
    </source>
</evidence>
<dbReference type="Gene3D" id="1.10.530.40">
    <property type="match status" value="1"/>
</dbReference>
<dbReference type="GO" id="GO:0003796">
    <property type="term" value="F:lysozyme activity"/>
    <property type="evidence" value="ECO:0007669"/>
    <property type="project" value="UniProtKB-EC"/>
</dbReference>
<evidence type="ECO:0000256" key="6">
    <source>
        <dbReference type="RuleBase" id="RU003788"/>
    </source>
</evidence>
<dbReference type="RefSeq" id="WP_221226952.1">
    <property type="nucleotide sequence ID" value="NZ_JACIDX010000001.1"/>
</dbReference>
<comment type="similarity">
    <text evidence="6">Belongs to the glycosyl hydrolase 24 family.</text>
</comment>
<dbReference type="GO" id="GO:0009253">
    <property type="term" value="P:peptidoglycan catabolic process"/>
    <property type="evidence" value="ECO:0007669"/>
    <property type="project" value="InterPro"/>
</dbReference>
<evidence type="ECO:0000256" key="2">
    <source>
        <dbReference type="ARBA" id="ARBA00022529"/>
    </source>
</evidence>
<dbReference type="EC" id="3.2.1.17" evidence="6"/>
<dbReference type="PANTHER" id="PTHR38107">
    <property type="match status" value="1"/>
</dbReference>
<evidence type="ECO:0000313" key="9">
    <source>
        <dbReference type="Proteomes" id="UP000548867"/>
    </source>
</evidence>
<dbReference type="EMBL" id="JACIDX010000001">
    <property type="protein sequence ID" value="MBB3953399.1"/>
    <property type="molecule type" value="Genomic_DNA"/>
</dbReference>
<dbReference type="Proteomes" id="UP000548867">
    <property type="component" value="Unassembled WGS sequence"/>
</dbReference>
<dbReference type="Pfam" id="PF00959">
    <property type="entry name" value="Phage_lysozyme"/>
    <property type="match status" value="1"/>
</dbReference>
<accession>A0A7W6CBA5</accession>
<keyword evidence="3 6" id="KW-0081">Bacteriolytic enzyme</keyword>
<keyword evidence="9" id="KW-1185">Reference proteome</keyword>
<dbReference type="GO" id="GO:0016998">
    <property type="term" value="P:cell wall macromolecule catabolic process"/>
    <property type="evidence" value="ECO:0007669"/>
    <property type="project" value="InterPro"/>
</dbReference>
<keyword evidence="7" id="KW-1133">Transmembrane helix</keyword>
<dbReference type="InterPro" id="IPR002196">
    <property type="entry name" value="Glyco_hydro_24"/>
</dbReference>
<keyword evidence="7" id="KW-0812">Transmembrane</keyword>
<keyword evidence="7" id="KW-0472">Membrane</keyword>
<dbReference type="PANTHER" id="PTHR38107:SF3">
    <property type="entry name" value="LYSOZYME RRRD-RELATED"/>
    <property type="match status" value="1"/>
</dbReference>
<dbReference type="GO" id="GO:0042742">
    <property type="term" value="P:defense response to bacterium"/>
    <property type="evidence" value="ECO:0007669"/>
    <property type="project" value="UniProtKB-KW"/>
</dbReference>
<dbReference type="SUPFAM" id="SSF53955">
    <property type="entry name" value="Lysozyme-like"/>
    <property type="match status" value="1"/>
</dbReference>
<evidence type="ECO:0000256" key="1">
    <source>
        <dbReference type="ARBA" id="ARBA00000632"/>
    </source>
</evidence>
<comment type="caution">
    <text evidence="8">The sequence shown here is derived from an EMBL/GenBank/DDBJ whole genome shotgun (WGS) entry which is preliminary data.</text>
</comment>
<dbReference type="HAMAP" id="MF_04110">
    <property type="entry name" value="ENDOLYSIN_T4"/>
    <property type="match status" value="1"/>
</dbReference>
<proteinExistence type="inferred from homology"/>
<feature type="transmembrane region" description="Helical" evidence="7">
    <location>
        <begin position="16"/>
        <end position="36"/>
    </location>
</feature>
<keyword evidence="2 6" id="KW-0929">Antimicrobial</keyword>